<keyword evidence="3" id="KW-1185">Reference proteome</keyword>
<proteinExistence type="predicted"/>
<comment type="caution">
    <text evidence="2">The sequence shown here is derived from an EMBL/GenBank/DDBJ whole genome shotgun (WGS) entry which is preliminary data.</text>
</comment>
<accession>A0ABT6J4W1</accession>
<feature type="chain" id="PRO_5045761437" description="Secreted protein" evidence="1">
    <location>
        <begin position="27"/>
        <end position="137"/>
    </location>
</feature>
<keyword evidence="1" id="KW-0732">Signal</keyword>
<reference evidence="2 3" key="1">
    <citation type="submission" date="2023-04" db="EMBL/GenBank/DDBJ databases">
        <title>Luteimonas endophyticus RD2P54.</title>
        <authorList>
            <person name="Sun J.-Q."/>
        </authorList>
    </citation>
    <scope>NUCLEOTIDE SEQUENCE [LARGE SCALE GENOMIC DNA]</scope>
    <source>
        <strain evidence="2 3">RD2P54</strain>
    </source>
</reference>
<sequence length="137" mass="14432">MHHRSPTALLLAATLALCASAPPVAAQQVTFPDPLFVTTGTSWSIALDDSDPARGVGYKLVPPNGNSSAGWLVLNYLDGGYLLTGLPGQPPMNIEIDPIPLGKSCPYARSADNATYTIEVAAQTGTYYGCGYFTQQQ</sequence>
<feature type="signal peptide" evidence="1">
    <location>
        <begin position="1"/>
        <end position="26"/>
    </location>
</feature>
<dbReference type="EMBL" id="JARXRM010000012">
    <property type="protein sequence ID" value="MDH5821841.1"/>
    <property type="molecule type" value="Genomic_DNA"/>
</dbReference>
<name>A0ABT6J4W1_9GAMM</name>
<dbReference type="Proteomes" id="UP001156940">
    <property type="component" value="Unassembled WGS sequence"/>
</dbReference>
<organism evidence="2 3">
    <name type="scientific">Luteimonas endophytica</name>
    <dbReference type="NCBI Taxonomy" id="3042023"/>
    <lineage>
        <taxon>Bacteria</taxon>
        <taxon>Pseudomonadati</taxon>
        <taxon>Pseudomonadota</taxon>
        <taxon>Gammaproteobacteria</taxon>
        <taxon>Lysobacterales</taxon>
        <taxon>Lysobacteraceae</taxon>
        <taxon>Luteimonas</taxon>
    </lineage>
</organism>
<dbReference type="RefSeq" id="WP_280572626.1">
    <property type="nucleotide sequence ID" value="NZ_JARXRM010000012.1"/>
</dbReference>
<gene>
    <name evidence="2" type="ORF">QFW77_02375</name>
</gene>
<protein>
    <recommendedName>
        <fullName evidence="4">Secreted protein</fullName>
    </recommendedName>
</protein>
<evidence type="ECO:0000256" key="1">
    <source>
        <dbReference type="SAM" id="SignalP"/>
    </source>
</evidence>
<evidence type="ECO:0008006" key="4">
    <source>
        <dbReference type="Google" id="ProtNLM"/>
    </source>
</evidence>
<evidence type="ECO:0000313" key="3">
    <source>
        <dbReference type="Proteomes" id="UP001156940"/>
    </source>
</evidence>
<evidence type="ECO:0000313" key="2">
    <source>
        <dbReference type="EMBL" id="MDH5821841.1"/>
    </source>
</evidence>